<evidence type="ECO:0000313" key="1">
    <source>
        <dbReference type="EMBL" id="AGH44490.1"/>
    </source>
</evidence>
<dbReference type="STRING" id="1129794.C427_2381"/>
<dbReference type="AlphaFoldDB" id="K7A7V0"/>
<keyword evidence="2" id="KW-1185">Reference proteome</keyword>
<name>K7A7V0_9ALTE</name>
<dbReference type="OrthoDB" id="5890161at2"/>
<sequence length="69" mass="7573">MSGASEVAALAVQNIDTLIAEMLEGDYPDNAVSLGRVLLEGKEIQIQLKVTSVHADFYDSDEEDLEYEL</sequence>
<dbReference type="RefSeq" id="WP_007636555.1">
    <property type="nucleotide sequence ID" value="NC_020514.1"/>
</dbReference>
<dbReference type="HOGENOM" id="CLU_2772186_0_0_6"/>
<dbReference type="PATRIC" id="fig|1129794.4.peg.2361"/>
<dbReference type="EMBL" id="CP003837">
    <property type="protein sequence ID" value="AGH44490.1"/>
    <property type="molecule type" value="Genomic_DNA"/>
</dbReference>
<organism evidence="1 2">
    <name type="scientific">Paraglaciecola psychrophila 170</name>
    <dbReference type="NCBI Taxonomy" id="1129794"/>
    <lineage>
        <taxon>Bacteria</taxon>
        <taxon>Pseudomonadati</taxon>
        <taxon>Pseudomonadota</taxon>
        <taxon>Gammaproteobacteria</taxon>
        <taxon>Alteromonadales</taxon>
        <taxon>Alteromonadaceae</taxon>
        <taxon>Paraglaciecola</taxon>
    </lineage>
</organism>
<proteinExistence type="predicted"/>
<reference evidence="1 2" key="1">
    <citation type="journal article" date="2013" name="Genome Announc.">
        <title>Complete Genome Sequence of Glaciecola psychrophila Strain 170T.</title>
        <authorList>
            <person name="Yin J."/>
            <person name="Chen J."/>
            <person name="Liu G."/>
            <person name="Yu Y."/>
            <person name="Song L."/>
            <person name="Wang X."/>
            <person name="Qu X."/>
        </authorList>
    </citation>
    <scope>NUCLEOTIDE SEQUENCE [LARGE SCALE GENOMIC DNA]</scope>
    <source>
        <strain evidence="1 2">170</strain>
    </source>
</reference>
<gene>
    <name evidence="1" type="ORF">C427_2381</name>
</gene>
<dbReference type="KEGG" id="gps:C427_2381"/>
<protein>
    <submittedName>
        <fullName evidence="1">Uncharacterized protein</fullName>
    </submittedName>
</protein>
<evidence type="ECO:0000313" key="2">
    <source>
        <dbReference type="Proteomes" id="UP000011864"/>
    </source>
</evidence>
<accession>K7A7V0</accession>
<dbReference type="Proteomes" id="UP000011864">
    <property type="component" value="Chromosome"/>
</dbReference>